<dbReference type="SUPFAM" id="SSF52540">
    <property type="entry name" value="P-loop containing nucleoside triphosphate hydrolases"/>
    <property type="match status" value="1"/>
</dbReference>
<dbReference type="InterPro" id="IPR027417">
    <property type="entry name" value="P-loop_NTPase"/>
</dbReference>
<reference evidence="6" key="1">
    <citation type="journal article" date="2019" name="Int. J. Syst. Evol. Microbiol.">
        <title>The Global Catalogue of Microorganisms (GCM) 10K type strain sequencing project: providing services to taxonomists for standard genome sequencing and annotation.</title>
        <authorList>
            <consortium name="The Broad Institute Genomics Platform"/>
            <consortium name="The Broad Institute Genome Sequencing Center for Infectious Disease"/>
            <person name="Wu L."/>
            <person name="Ma J."/>
        </authorList>
    </citation>
    <scope>NUCLEOTIDE SEQUENCE [LARGE SCALE GENOMIC DNA]</scope>
    <source>
        <strain evidence="6">KACC 12633</strain>
    </source>
</reference>
<keyword evidence="6" id="KW-1185">Reference proteome</keyword>
<dbReference type="RefSeq" id="WP_323180629.1">
    <property type="nucleotide sequence ID" value="NZ_JAPKNH010000002.1"/>
</dbReference>
<dbReference type="PANTHER" id="PTHR10605:SF56">
    <property type="entry name" value="BIFUNCTIONAL HEPARAN SULFATE N-DEACETYLASE_N-SULFOTRANSFERASE"/>
    <property type="match status" value="1"/>
</dbReference>
<evidence type="ECO:0000259" key="4">
    <source>
        <dbReference type="Pfam" id="PF00685"/>
    </source>
</evidence>
<evidence type="ECO:0000313" key="5">
    <source>
        <dbReference type="EMBL" id="MFC5515320.1"/>
    </source>
</evidence>
<evidence type="ECO:0000256" key="3">
    <source>
        <dbReference type="SAM" id="MobiDB-lite"/>
    </source>
</evidence>
<accession>A0ABW0PSC1</accession>
<name>A0ABW0PSC1_9HYPH</name>
<dbReference type="EC" id="2.8.2.-" evidence="5"/>
<proteinExistence type="predicted"/>
<dbReference type="InterPro" id="IPR037359">
    <property type="entry name" value="NST/OST"/>
</dbReference>
<dbReference type="GO" id="GO:0016740">
    <property type="term" value="F:transferase activity"/>
    <property type="evidence" value="ECO:0007669"/>
    <property type="project" value="UniProtKB-KW"/>
</dbReference>
<organism evidence="5 6">
    <name type="scientific">Kaistia terrae</name>
    <dbReference type="NCBI Taxonomy" id="537017"/>
    <lineage>
        <taxon>Bacteria</taxon>
        <taxon>Pseudomonadati</taxon>
        <taxon>Pseudomonadota</taxon>
        <taxon>Alphaproteobacteria</taxon>
        <taxon>Hyphomicrobiales</taxon>
        <taxon>Kaistiaceae</taxon>
        <taxon>Kaistia</taxon>
    </lineage>
</organism>
<dbReference type="Proteomes" id="UP001596150">
    <property type="component" value="Unassembled WGS sequence"/>
</dbReference>
<evidence type="ECO:0000313" key="6">
    <source>
        <dbReference type="Proteomes" id="UP001596150"/>
    </source>
</evidence>
<dbReference type="Gene3D" id="3.40.50.300">
    <property type="entry name" value="P-loop containing nucleotide triphosphate hydrolases"/>
    <property type="match status" value="1"/>
</dbReference>
<feature type="region of interest" description="Disordered" evidence="3">
    <location>
        <begin position="278"/>
        <end position="307"/>
    </location>
</feature>
<evidence type="ECO:0000256" key="1">
    <source>
        <dbReference type="ARBA" id="ARBA00022679"/>
    </source>
</evidence>
<keyword evidence="1 5" id="KW-0808">Transferase</keyword>
<dbReference type="Pfam" id="PF00685">
    <property type="entry name" value="Sulfotransfer_1"/>
    <property type="match status" value="1"/>
</dbReference>
<feature type="domain" description="Sulfotransferase" evidence="4">
    <location>
        <begin position="11"/>
        <end position="195"/>
    </location>
</feature>
<dbReference type="InterPro" id="IPR000863">
    <property type="entry name" value="Sulfotransferase_dom"/>
</dbReference>
<comment type="caution">
    <text evidence="5">The sequence shown here is derived from an EMBL/GenBank/DDBJ whole genome shotgun (WGS) entry which is preliminary data.</text>
</comment>
<sequence length="307" mass="34960">MNRDMSLQSIDFLIIGATKSATTWLQRSLQADPTVFMPDPELHYFSREFERGDAWYLRHFDEAAGFRTLGEKSNSYLEDATAAERIAQKLPRAKLVAQLRSPVERAYSDYCMMYRRGEVGRDVARYLDPRRPQETRLLRAGFYCRQLQVYYDRFPAEQLLVTFYEAIRTGAEEQLATVRTFLALPAEQTSQFVQRKVKDKTTPMLSPRLRRILGPMKPVAAPFRASSLFRSLHSALAGEIRYSPLPEDVRNRLVDYYASDVEALGRLIGRDLSGWLRGETPAEPHEGTALPPPARGSEKPGSTVGFT</sequence>
<keyword evidence="2" id="KW-0325">Glycoprotein</keyword>
<dbReference type="PANTHER" id="PTHR10605">
    <property type="entry name" value="HEPARAN SULFATE SULFOTRANSFERASE"/>
    <property type="match status" value="1"/>
</dbReference>
<gene>
    <name evidence="5" type="ORF">ACFPP9_06020</name>
</gene>
<protein>
    <submittedName>
        <fullName evidence="5">Sulfotransferase family protein</fullName>
        <ecNumber evidence="5">2.8.2.-</ecNumber>
    </submittedName>
</protein>
<dbReference type="EMBL" id="JBHSML010000002">
    <property type="protein sequence ID" value="MFC5515320.1"/>
    <property type="molecule type" value="Genomic_DNA"/>
</dbReference>
<evidence type="ECO:0000256" key="2">
    <source>
        <dbReference type="ARBA" id="ARBA00023180"/>
    </source>
</evidence>